<dbReference type="EMBL" id="GBXM01058158">
    <property type="protein sequence ID" value="JAH50419.1"/>
    <property type="molecule type" value="Transcribed_RNA"/>
</dbReference>
<evidence type="ECO:0000313" key="1">
    <source>
        <dbReference type="EMBL" id="JAH50419.1"/>
    </source>
</evidence>
<proteinExistence type="predicted"/>
<accession>A0A0E9T9S3</accession>
<name>A0A0E9T9S3_ANGAN</name>
<organism evidence="1">
    <name type="scientific">Anguilla anguilla</name>
    <name type="common">European freshwater eel</name>
    <name type="synonym">Muraena anguilla</name>
    <dbReference type="NCBI Taxonomy" id="7936"/>
    <lineage>
        <taxon>Eukaryota</taxon>
        <taxon>Metazoa</taxon>
        <taxon>Chordata</taxon>
        <taxon>Craniata</taxon>
        <taxon>Vertebrata</taxon>
        <taxon>Euteleostomi</taxon>
        <taxon>Actinopterygii</taxon>
        <taxon>Neopterygii</taxon>
        <taxon>Teleostei</taxon>
        <taxon>Anguilliformes</taxon>
        <taxon>Anguillidae</taxon>
        <taxon>Anguilla</taxon>
    </lineage>
</organism>
<reference evidence="1" key="2">
    <citation type="journal article" date="2015" name="Fish Shellfish Immunol.">
        <title>Early steps in the European eel (Anguilla anguilla)-Vibrio vulnificus interaction in the gills: Role of the RtxA13 toxin.</title>
        <authorList>
            <person name="Callol A."/>
            <person name="Pajuelo D."/>
            <person name="Ebbesson L."/>
            <person name="Teles M."/>
            <person name="MacKenzie S."/>
            <person name="Amaro C."/>
        </authorList>
    </citation>
    <scope>NUCLEOTIDE SEQUENCE</scope>
</reference>
<sequence length="24" mass="2801">MVGCESNYLYMNNTPIYSTKMGRQ</sequence>
<dbReference type="AlphaFoldDB" id="A0A0E9T9S3"/>
<protein>
    <submittedName>
        <fullName evidence="1">Uncharacterized protein</fullName>
    </submittedName>
</protein>
<reference evidence="1" key="1">
    <citation type="submission" date="2014-11" db="EMBL/GenBank/DDBJ databases">
        <authorList>
            <person name="Amaro Gonzalez C."/>
        </authorList>
    </citation>
    <scope>NUCLEOTIDE SEQUENCE</scope>
</reference>